<feature type="region of interest" description="Disordered" evidence="1">
    <location>
        <begin position="134"/>
        <end position="208"/>
    </location>
</feature>
<dbReference type="EMBL" id="ML143437">
    <property type="protein sequence ID" value="TBU27072.1"/>
    <property type="molecule type" value="Genomic_DNA"/>
</dbReference>
<gene>
    <name evidence="2" type="ORF">BD311DRAFT_409736</name>
</gene>
<dbReference type="Proteomes" id="UP000292957">
    <property type="component" value="Unassembled WGS sequence"/>
</dbReference>
<feature type="compositionally biased region" description="Basic and acidic residues" evidence="1">
    <location>
        <begin position="158"/>
        <end position="180"/>
    </location>
</feature>
<reference evidence="2" key="1">
    <citation type="submission" date="2019-01" db="EMBL/GenBank/DDBJ databases">
        <title>Draft genome sequences of three monokaryotic isolates of the white-rot basidiomycete fungus Dichomitus squalens.</title>
        <authorList>
            <consortium name="DOE Joint Genome Institute"/>
            <person name="Lopez S.C."/>
            <person name="Andreopoulos B."/>
            <person name="Pangilinan J."/>
            <person name="Lipzen A."/>
            <person name="Riley R."/>
            <person name="Ahrendt S."/>
            <person name="Ng V."/>
            <person name="Barry K."/>
            <person name="Daum C."/>
            <person name="Grigoriev I.V."/>
            <person name="Hilden K.S."/>
            <person name="Makela M.R."/>
            <person name="de Vries R.P."/>
        </authorList>
    </citation>
    <scope>NUCLEOTIDE SEQUENCE [LARGE SCALE GENOMIC DNA]</scope>
    <source>
        <strain evidence="2">OM18370.1</strain>
    </source>
</reference>
<dbReference type="AlphaFoldDB" id="A0A4Q9MLC3"/>
<feature type="compositionally biased region" description="Basic and acidic residues" evidence="1">
    <location>
        <begin position="134"/>
        <end position="148"/>
    </location>
</feature>
<feature type="compositionally biased region" description="Polar residues" evidence="1">
    <location>
        <begin position="199"/>
        <end position="208"/>
    </location>
</feature>
<proteinExistence type="predicted"/>
<accession>A0A4Q9MLC3</accession>
<name>A0A4Q9MLC3_9APHY</name>
<evidence type="ECO:0000313" key="2">
    <source>
        <dbReference type="EMBL" id="TBU27072.1"/>
    </source>
</evidence>
<evidence type="ECO:0000256" key="1">
    <source>
        <dbReference type="SAM" id="MobiDB-lite"/>
    </source>
</evidence>
<protein>
    <submittedName>
        <fullName evidence="2">Uncharacterized protein</fullName>
    </submittedName>
</protein>
<sequence>MRAVHGQAGDRGRSRATVNKNDRDGFVGGWAVVTSIESVDRCPGWLTVVLHRLDGTRAFCRCARGRPECSGLFAFRPQLPLADRTCLIRQSRAVSADLRGCLADKDDCRGVACRMVNAYLSRCRDVMGSGISSKCDRPGGEDGNKTEAGHLPGRYGGRGRDDGSSVISEREDGPDGDAHMHPRAGGPGLAAGTKRLCETSRSGQMSAR</sequence>
<organism evidence="2">
    <name type="scientific">Dichomitus squalens</name>
    <dbReference type="NCBI Taxonomy" id="114155"/>
    <lineage>
        <taxon>Eukaryota</taxon>
        <taxon>Fungi</taxon>
        <taxon>Dikarya</taxon>
        <taxon>Basidiomycota</taxon>
        <taxon>Agaricomycotina</taxon>
        <taxon>Agaricomycetes</taxon>
        <taxon>Polyporales</taxon>
        <taxon>Polyporaceae</taxon>
        <taxon>Dichomitus</taxon>
    </lineage>
</organism>